<keyword evidence="2" id="KW-1185">Reference proteome</keyword>
<dbReference type="RefSeq" id="WP_273601879.1">
    <property type="nucleotide sequence ID" value="NZ_JAQQXT010000014.1"/>
</dbReference>
<protein>
    <submittedName>
        <fullName evidence="1">Uncharacterized protein</fullName>
    </submittedName>
</protein>
<proteinExistence type="predicted"/>
<evidence type="ECO:0000313" key="1">
    <source>
        <dbReference type="EMBL" id="MDC8773734.1"/>
    </source>
</evidence>
<dbReference type="EMBL" id="JAQQXT010000014">
    <property type="protein sequence ID" value="MDC8773734.1"/>
    <property type="molecule type" value="Genomic_DNA"/>
</dbReference>
<sequence>MDTTQFMQTSFKPKLAQVPQGEQADQTNDQFELRFQSLFHSGKALAFPCDSQGDVMLDLLSARALENYLFARAVVGHEYANPVIQVRED</sequence>
<gene>
    <name evidence="1" type="ORF">PRZ03_19350</name>
</gene>
<dbReference type="Proteomes" id="UP001221189">
    <property type="component" value="Unassembled WGS sequence"/>
</dbReference>
<comment type="caution">
    <text evidence="1">The sequence shown here is derived from an EMBL/GenBank/DDBJ whole genome shotgun (WGS) entry which is preliminary data.</text>
</comment>
<evidence type="ECO:0000313" key="2">
    <source>
        <dbReference type="Proteomes" id="UP001221189"/>
    </source>
</evidence>
<accession>A0ABT5KJP4</accession>
<name>A0ABT5KJP4_9BURK</name>
<organism evidence="1 2">
    <name type="scientific">Roseateles albus</name>
    <dbReference type="NCBI Taxonomy" id="2987525"/>
    <lineage>
        <taxon>Bacteria</taxon>
        <taxon>Pseudomonadati</taxon>
        <taxon>Pseudomonadota</taxon>
        <taxon>Betaproteobacteria</taxon>
        <taxon>Burkholderiales</taxon>
        <taxon>Sphaerotilaceae</taxon>
        <taxon>Roseateles</taxon>
    </lineage>
</organism>
<reference evidence="1 2" key="1">
    <citation type="submission" date="2022-10" db="EMBL/GenBank/DDBJ databases">
        <title>Paucibacter sp. hw1 Genome sequencing.</title>
        <authorList>
            <person name="Park S."/>
        </authorList>
    </citation>
    <scope>NUCLEOTIDE SEQUENCE [LARGE SCALE GENOMIC DNA]</scope>
    <source>
        <strain evidence="2">hw1</strain>
    </source>
</reference>